<dbReference type="AlphaFoldDB" id="A0A0P0J9N1"/>
<keyword evidence="3" id="KW-1185">Reference proteome</keyword>
<protein>
    <recommendedName>
        <fullName evidence="4">Lipoprotein</fullName>
    </recommendedName>
</protein>
<dbReference type="RefSeq" id="WP_055036496.1">
    <property type="nucleotide sequence ID" value="NZ_AP014854.2"/>
</dbReference>
<dbReference type="PROSITE" id="PS51257">
    <property type="entry name" value="PROKAR_LIPOPROTEIN"/>
    <property type="match status" value="1"/>
</dbReference>
<reference evidence="3" key="1">
    <citation type="journal article" date="2016" name="Genome Announc.">
        <title>Revised genome sequence of the purple photosynthetic bacterium Blastochloris viridis.</title>
        <authorList>
            <person name="Liu L.N."/>
            <person name="Faulkner M."/>
            <person name="Liu X."/>
            <person name="Huang F."/>
            <person name="Darby A.C."/>
            <person name="Hall N."/>
        </authorList>
    </citation>
    <scope>NUCLEOTIDE SEQUENCE [LARGE SCALE GENOMIC DNA]</scope>
    <source>
        <strain evidence="3">ATCC 19567 / DSM 133 / F</strain>
    </source>
</reference>
<evidence type="ECO:0000256" key="1">
    <source>
        <dbReference type="SAM" id="SignalP"/>
    </source>
</evidence>
<evidence type="ECO:0000313" key="3">
    <source>
        <dbReference type="Proteomes" id="UP000065734"/>
    </source>
</evidence>
<accession>A0A0P0J9N1</accession>
<dbReference type="EMBL" id="LN907867">
    <property type="protein sequence ID" value="CUU41223.1"/>
    <property type="molecule type" value="Genomic_DNA"/>
</dbReference>
<feature type="chain" id="PRO_5009792021" description="Lipoprotein" evidence="1">
    <location>
        <begin position="22"/>
        <end position="165"/>
    </location>
</feature>
<evidence type="ECO:0000313" key="2">
    <source>
        <dbReference type="EMBL" id="CUU41223.1"/>
    </source>
</evidence>
<dbReference type="STRING" id="1079.BVIR_766"/>
<gene>
    <name evidence="2" type="ORF">BVIRIDIS_02110</name>
</gene>
<dbReference type="OrthoDB" id="9808546at2"/>
<proteinExistence type="predicted"/>
<name>A0A0P0J9N1_BLAVI</name>
<evidence type="ECO:0008006" key="4">
    <source>
        <dbReference type="Google" id="ProtNLM"/>
    </source>
</evidence>
<dbReference type="Proteomes" id="UP000065734">
    <property type="component" value="Chromosome I"/>
</dbReference>
<organism evidence="2 3">
    <name type="scientific">Blastochloris viridis</name>
    <name type="common">Rhodopseudomonas viridis</name>
    <dbReference type="NCBI Taxonomy" id="1079"/>
    <lineage>
        <taxon>Bacteria</taxon>
        <taxon>Pseudomonadati</taxon>
        <taxon>Pseudomonadota</taxon>
        <taxon>Alphaproteobacteria</taxon>
        <taxon>Hyphomicrobiales</taxon>
        <taxon>Blastochloridaceae</taxon>
        <taxon>Blastochloris</taxon>
    </lineage>
</organism>
<dbReference type="KEGG" id="bvr:BVIR_766"/>
<keyword evidence="1" id="KW-0732">Signal</keyword>
<feature type="signal peptide" evidence="1">
    <location>
        <begin position="1"/>
        <end position="21"/>
    </location>
</feature>
<sequence length="165" mass="18014">MQDGKRMGLAALAALAASALAACSPSVAGIPYAVDRSVIVEASPADPSPIERHYSGALPSCGDPWALSRIMLFFAEKEQHFWASPLAIQGFSDLREVAYRPWGYGKIPRRYCQAVAHVNDGRPRTVYYSIIENGGFAGFGTGVEWCVKGLDRDWTYAPDCRMARP</sequence>